<sequence length="154" mass="16664">MGIPYSKQINAAFDQVTPLVAEGFEVLQTTKNISLFLAVCQVLTAIFLALILVTLQGLLIAVNPDLEYERQEIVTPAVKWLAGWILVLGQWKKSIMVMVLVVVVGCAVGSLAGIWYTATDPTMNEDLGDGTEGEDPEALTGEDIEAIKKGETKQ</sequence>
<gene>
    <name evidence="3" type="ORF">LTR24_004963</name>
</gene>
<feature type="compositionally biased region" description="Basic and acidic residues" evidence="1">
    <location>
        <begin position="145"/>
        <end position="154"/>
    </location>
</feature>
<evidence type="ECO:0000256" key="2">
    <source>
        <dbReference type="SAM" id="Phobius"/>
    </source>
</evidence>
<dbReference type="Proteomes" id="UP001345013">
    <property type="component" value="Unassembled WGS sequence"/>
</dbReference>
<keyword evidence="2" id="KW-0472">Membrane</keyword>
<organism evidence="3 4">
    <name type="scientific">Lithohypha guttulata</name>
    <dbReference type="NCBI Taxonomy" id="1690604"/>
    <lineage>
        <taxon>Eukaryota</taxon>
        <taxon>Fungi</taxon>
        <taxon>Dikarya</taxon>
        <taxon>Ascomycota</taxon>
        <taxon>Pezizomycotina</taxon>
        <taxon>Eurotiomycetes</taxon>
        <taxon>Chaetothyriomycetidae</taxon>
        <taxon>Chaetothyriales</taxon>
        <taxon>Trichomeriaceae</taxon>
        <taxon>Lithohypha</taxon>
    </lineage>
</organism>
<keyword evidence="4" id="KW-1185">Reference proteome</keyword>
<feature type="compositionally biased region" description="Acidic residues" evidence="1">
    <location>
        <begin position="126"/>
        <end position="144"/>
    </location>
</feature>
<feature type="transmembrane region" description="Helical" evidence="2">
    <location>
        <begin position="35"/>
        <end position="61"/>
    </location>
</feature>
<evidence type="ECO:0000313" key="4">
    <source>
        <dbReference type="Proteomes" id="UP001345013"/>
    </source>
</evidence>
<accession>A0ABR0KBM5</accession>
<proteinExistence type="predicted"/>
<evidence type="ECO:0000313" key="3">
    <source>
        <dbReference type="EMBL" id="KAK5092771.1"/>
    </source>
</evidence>
<protein>
    <submittedName>
        <fullName evidence="3">Uncharacterized protein</fullName>
    </submittedName>
</protein>
<name>A0ABR0KBM5_9EURO</name>
<keyword evidence="2" id="KW-0812">Transmembrane</keyword>
<feature type="region of interest" description="Disordered" evidence="1">
    <location>
        <begin position="125"/>
        <end position="154"/>
    </location>
</feature>
<keyword evidence="2" id="KW-1133">Transmembrane helix</keyword>
<reference evidence="3 4" key="1">
    <citation type="submission" date="2023-08" db="EMBL/GenBank/DDBJ databases">
        <title>Black Yeasts Isolated from many extreme environments.</title>
        <authorList>
            <person name="Coleine C."/>
            <person name="Stajich J.E."/>
            <person name="Selbmann L."/>
        </authorList>
    </citation>
    <scope>NUCLEOTIDE SEQUENCE [LARGE SCALE GENOMIC DNA]</scope>
    <source>
        <strain evidence="3 4">CCFEE 5885</strain>
    </source>
</reference>
<comment type="caution">
    <text evidence="3">The sequence shown here is derived from an EMBL/GenBank/DDBJ whole genome shotgun (WGS) entry which is preliminary data.</text>
</comment>
<evidence type="ECO:0000256" key="1">
    <source>
        <dbReference type="SAM" id="MobiDB-lite"/>
    </source>
</evidence>
<feature type="transmembrane region" description="Helical" evidence="2">
    <location>
        <begin position="96"/>
        <end position="118"/>
    </location>
</feature>
<dbReference type="EMBL" id="JAVRRG010000053">
    <property type="protein sequence ID" value="KAK5092771.1"/>
    <property type="molecule type" value="Genomic_DNA"/>
</dbReference>